<dbReference type="Proteomes" id="UP000176967">
    <property type="component" value="Unassembled WGS sequence"/>
</dbReference>
<evidence type="ECO:0008006" key="3">
    <source>
        <dbReference type="Google" id="ProtNLM"/>
    </source>
</evidence>
<name>A0A1F4VZD3_UNCKA</name>
<reference evidence="1 2" key="1">
    <citation type="journal article" date="2016" name="Nat. Commun.">
        <title>Thousands of microbial genomes shed light on interconnected biogeochemical processes in an aquifer system.</title>
        <authorList>
            <person name="Anantharaman K."/>
            <person name="Brown C.T."/>
            <person name="Hug L.A."/>
            <person name="Sharon I."/>
            <person name="Castelle C.J."/>
            <person name="Probst A.J."/>
            <person name="Thomas B.C."/>
            <person name="Singh A."/>
            <person name="Wilkins M.J."/>
            <person name="Karaoz U."/>
            <person name="Brodie E.L."/>
            <person name="Williams K.H."/>
            <person name="Hubbard S.S."/>
            <person name="Banfield J.F."/>
        </authorList>
    </citation>
    <scope>NUCLEOTIDE SEQUENCE [LARGE SCALE GENOMIC DNA]</scope>
</reference>
<dbReference type="STRING" id="1802628.A2890_00575"/>
<gene>
    <name evidence="1" type="ORF">A2890_00575</name>
</gene>
<dbReference type="Gene3D" id="3.30.460.40">
    <property type="match status" value="1"/>
</dbReference>
<evidence type="ECO:0000313" key="1">
    <source>
        <dbReference type="EMBL" id="OGC62470.1"/>
    </source>
</evidence>
<comment type="caution">
    <text evidence="1">The sequence shown here is derived from an EMBL/GenBank/DDBJ whole genome shotgun (WGS) entry which is preliminary data.</text>
</comment>
<organism evidence="1 2">
    <name type="scientific">candidate division WWE3 bacterium RIFCSPLOWO2_01_FULL_53_14</name>
    <dbReference type="NCBI Taxonomy" id="1802628"/>
    <lineage>
        <taxon>Bacteria</taxon>
        <taxon>Katanobacteria</taxon>
    </lineage>
</organism>
<proteinExistence type="predicted"/>
<evidence type="ECO:0000313" key="2">
    <source>
        <dbReference type="Proteomes" id="UP000176967"/>
    </source>
</evidence>
<dbReference type="EMBL" id="MEVL01000009">
    <property type="protein sequence ID" value="OGC62470.1"/>
    <property type="molecule type" value="Genomic_DNA"/>
</dbReference>
<accession>A0A1F4VZD3</accession>
<protein>
    <recommendedName>
        <fullName evidence="3">Nucleotidyltransferase</fullName>
    </recommendedName>
</protein>
<sequence>MDIFTRVKKFKLPAGQYAVFGSALLDVWGLRKAADLDIIVTPELYQKLKEEGWKERQAHGFPMLVKEDANITTVQDKPTDGDYNPDRLQLIKEAIKIKGIPFVKVEEVIACKKAYNRPKDLQDIKLLEDYLFAHGKAI</sequence>
<dbReference type="AlphaFoldDB" id="A0A1F4VZD3"/>